<dbReference type="CDD" id="cd01991">
    <property type="entry name" value="Asn_synthase_B_C"/>
    <property type="match status" value="1"/>
</dbReference>
<keyword evidence="6" id="KW-0028">Amino-acid biosynthesis</keyword>
<comment type="similarity">
    <text evidence="2">Belongs to the asparagine synthetase family.</text>
</comment>
<evidence type="ECO:0000256" key="5">
    <source>
        <dbReference type="ARBA" id="ARBA00022840"/>
    </source>
</evidence>
<evidence type="ECO:0000256" key="6">
    <source>
        <dbReference type="ARBA" id="ARBA00022888"/>
    </source>
</evidence>
<dbReference type="CDD" id="cd00712">
    <property type="entry name" value="AsnB"/>
    <property type="match status" value="1"/>
</dbReference>
<proteinExistence type="inferred from homology"/>
<evidence type="ECO:0000259" key="9">
    <source>
        <dbReference type="PROSITE" id="PS51278"/>
    </source>
</evidence>
<comment type="caution">
    <text evidence="10">The sequence shown here is derived from an EMBL/GenBank/DDBJ whole genome shotgun (WGS) entry which is preliminary data.</text>
</comment>
<dbReference type="InterPro" id="IPR006426">
    <property type="entry name" value="Asn_synth_AEB"/>
</dbReference>
<name>A0ABS2MNB1_9FIRM</name>
<protein>
    <recommendedName>
        <fullName evidence="3">asparagine synthase (glutamine-hydrolyzing)</fullName>
        <ecNumber evidence="3">6.3.5.4</ecNumber>
    </recommendedName>
</protein>
<dbReference type="Proteomes" id="UP000767854">
    <property type="component" value="Unassembled WGS sequence"/>
</dbReference>
<dbReference type="InterPro" id="IPR014729">
    <property type="entry name" value="Rossmann-like_a/b/a_fold"/>
</dbReference>
<dbReference type="InterPro" id="IPR033738">
    <property type="entry name" value="AsnB_N"/>
</dbReference>
<dbReference type="NCBIfam" id="TIGR01536">
    <property type="entry name" value="asn_synth_AEB"/>
    <property type="match status" value="1"/>
</dbReference>
<comment type="pathway">
    <text evidence="1">Amino-acid biosynthesis; L-asparagine biosynthesis; L-asparagine from L-aspartate (L-Gln route): step 1/1.</text>
</comment>
<accession>A0ABS2MNB1</accession>
<keyword evidence="10" id="KW-0436">Ligase</keyword>
<feature type="domain" description="Glutamine amidotransferase type-2" evidence="9">
    <location>
        <begin position="2"/>
        <end position="242"/>
    </location>
</feature>
<keyword evidence="5" id="KW-0067">ATP-binding</keyword>
<dbReference type="SUPFAM" id="SSF52402">
    <property type="entry name" value="Adenine nucleotide alpha hydrolases-like"/>
    <property type="match status" value="1"/>
</dbReference>
<evidence type="ECO:0000313" key="11">
    <source>
        <dbReference type="Proteomes" id="UP000767854"/>
    </source>
</evidence>
<dbReference type="PANTHER" id="PTHR43284">
    <property type="entry name" value="ASPARAGINE SYNTHETASE (GLUTAMINE-HYDROLYZING)"/>
    <property type="match status" value="1"/>
</dbReference>
<dbReference type="InterPro" id="IPR051786">
    <property type="entry name" value="ASN_synthetase/amidase"/>
</dbReference>
<evidence type="ECO:0000256" key="1">
    <source>
        <dbReference type="ARBA" id="ARBA00005187"/>
    </source>
</evidence>
<sequence length="648" mass="76107">MCGIAGVLNLDKSLYINRFKKMSDVIKHRGPDDEGFYFYNEDQEIFAFGNDTLAEIKEELGYSIDNIVDSNYNLALAHRRLSIIDTSSKGHQPMCSSNIVITYNGEIYNYIEIREELKREGYYFKTEGDTEVLINAYLHWGEECVKQFNGMWSFAIWDKAKKLLFCSRDRLGEKPFYYYKDNEKIVFGSEIKQLFEYGLEPRVNEKTLFTFLFYGIHDHSDETFFENVFTLQGGYNMIIQLEENTSTLSINKYKYWDLDNRINNITTSFERSAESIGNQLEKSISLRLRSDVEVGSCLSGGLDSSSVVSIATNQLKKQGYNVSNFNTFTACYDDSKEVDERYYSDMIVKESGCSNFKVKPSEKKLKEDFEKLVWHQEEPFGSLSIFAGWCVMERVKTNNVKVLLDGQGGDETLLGYERFYAYHLKTMLSKFEFKRFAKEFALSSKNSRLTLKDLFGYFIYFNNKNIRKKRLTYKTSKFLNSNFSAQYKTQNIVDDMLEFKSIEEVQKNELARAIGHLLRYEDRNSMAHSIEARVPFLDHTFVETAASIPNKYKLKDGWTKAVLRKYMEDKMPKEVTYRKNKLGFSVPQKKWLDELNDYFKETLLDNPRSTKYFNIDYVREIFDKKTNHDFRFKFIVVETWMRVFDVKG</sequence>
<dbReference type="PIRSF" id="PIRSF001589">
    <property type="entry name" value="Asn_synthetase_glu-h"/>
    <property type="match status" value="1"/>
</dbReference>
<evidence type="ECO:0000256" key="4">
    <source>
        <dbReference type="ARBA" id="ARBA00022741"/>
    </source>
</evidence>
<keyword evidence="11" id="KW-1185">Reference proteome</keyword>
<dbReference type="PANTHER" id="PTHR43284:SF1">
    <property type="entry name" value="ASPARAGINE SYNTHETASE"/>
    <property type="match status" value="1"/>
</dbReference>
<dbReference type="GO" id="GO:0004066">
    <property type="term" value="F:asparagine synthase (glutamine-hydrolyzing) activity"/>
    <property type="evidence" value="ECO:0007669"/>
    <property type="project" value="UniProtKB-EC"/>
</dbReference>
<dbReference type="InterPro" id="IPR029055">
    <property type="entry name" value="Ntn_hydrolases_N"/>
</dbReference>
<organism evidence="10 11">
    <name type="scientific">Fusibacter tunisiensis</name>
    <dbReference type="NCBI Taxonomy" id="1008308"/>
    <lineage>
        <taxon>Bacteria</taxon>
        <taxon>Bacillati</taxon>
        <taxon>Bacillota</taxon>
        <taxon>Clostridia</taxon>
        <taxon>Eubacteriales</taxon>
        <taxon>Eubacteriales Family XII. Incertae Sedis</taxon>
        <taxon>Fusibacter</taxon>
    </lineage>
</organism>
<evidence type="ECO:0000256" key="2">
    <source>
        <dbReference type="ARBA" id="ARBA00005752"/>
    </source>
</evidence>
<gene>
    <name evidence="10" type="ORF">JOC49_000402</name>
</gene>
<dbReference type="Pfam" id="PF13537">
    <property type="entry name" value="GATase_7"/>
    <property type="match status" value="1"/>
</dbReference>
<evidence type="ECO:0000256" key="8">
    <source>
        <dbReference type="ARBA" id="ARBA00048741"/>
    </source>
</evidence>
<dbReference type="InterPro" id="IPR017932">
    <property type="entry name" value="GATase_2_dom"/>
</dbReference>
<evidence type="ECO:0000256" key="7">
    <source>
        <dbReference type="ARBA" id="ARBA00022962"/>
    </source>
</evidence>
<evidence type="ECO:0000313" key="10">
    <source>
        <dbReference type="EMBL" id="MBM7560888.1"/>
    </source>
</evidence>
<dbReference type="InterPro" id="IPR001962">
    <property type="entry name" value="Asn_synthase"/>
</dbReference>
<evidence type="ECO:0000256" key="3">
    <source>
        <dbReference type="ARBA" id="ARBA00012737"/>
    </source>
</evidence>
<keyword evidence="6" id="KW-0061">Asparagine biosynthesis</keyword>
<dbReference type="PROSITE" id="PS51278">
    <property type="entry name" value="GATASE_TYPE_2"/>
    <property type="match status" value="1"/>
</dbReference>
<dbReference type="Gene3D" id="3.40.50.620">
    <property type="entry name" value="HUPs"/>
    <property type="match status" value="1"/>
</dbReference>
<comment type="catalytic activity">
    <reaction evidence="8">
        <text>L-aspartate + L-glutamine + ATP + H2O = L-asparagine + L-glutamate + AMP + diphosphate + H(+)</text>
        <dbReference type="Rhea" id="RHEA:12228"/>
        <dbReference type="ChEBI" id="CHEBI:15377"/>
        <dbReference type="ChEBI" id="CHEBI:15378"/>
        <dbReference type="ChEBI" id="CHEBI:29985"/>
        <dbReference type="ChEBI" id="CHEBI:29991"/>
        <dbReference type="ChEBI" id="CHEBI:30616"/>
        <dbReference type="ChEBI" id="CHEBI:33019"/>
        <dbReference type="ChEBI" id="CHEBI:58048"/>
        <dbReference type="ChEBI" id="CHEBI:58359"/>
        <dbReference type="ChEBI" id="CHEBI:456215"/>
        <dbReference type="EC" id="6.3.5.4"/>
    </reaction>
</comment>
<keyword evidence="7" id="KW-0315">Glutamine amidotransferase</keyword>
<dbReference type="SUPFAM" id="SSF56235">
    <property type="entry name" value="N-terminal nucleophile aminohydrolases (Ntn hydrolases)"/>
    <property type="match status" value="1"/>
</dbReference>
<reference evidence="10 11" key="1">
    <citation type="submission" date="2021-01" db="EMBL/GenBank/DDBJ databases">
        <title>Genomic Encyclopedia of Type Strains, Phase IV (KMG-IV): sequencing the most valuable type-strain genomes for metagenomic binning, comparative biology and taxonomic classification.</title>
        <authorList>
            <person name="Goeker M."/>
        </authorList>
    </citation>
    <scope>NUCLEOTIDE SEQUENCE [LARGE SCALE GENOMIC DNA]</scope>
    <source>
        <strain evidence="10 11">DSM 24436</strain>
    </source>
</reference>
<dbReference type="EMBL" id="JAFBDT010000002">
    <property type="protein sequence ID" value="MBM7560888.1"/>
    <property type="molecule type" value="Genomic_DNA"/>
</dbReference>
<dbReference type="RefSeq" id="WP_204661675.1">
    <property type="nucleotide sequence ID" value="NZ_JAFBDT010000002.1"/>
</dbReference>
<dbReference type="EC" id="6.3.5.4" evidence="3"/>
<dbReference type="Gene3D" id="3.60.20.10">
    <property type="entry name" value="Glutamine Phosphoribosylpyrophosphate, subunit 1, domain 1"/>
    <property type="match status" value="1"/>
</dbReference>
<dbReference type="Pfam" id="PF00733">
    <property type="entry name" value="Asn_synthase"/>
    <property type="match status" value="1"/>
</dbReference>
<keyword evidence="4" id="KW-0547">Nucleotide-binding</keyword>